<dbReference type="CDD" id="cd05502">
    <property type="entry name" value="Bromo_tif1_like"/>
    <property type="match status" value="1"/>
</dbReference>
<dbReference type="SUPFAM" id="SSF57716">
    <property type="entry name" value="Glucocorticoid receptor-like (DNA-binding domain)"/>
    <property type="match status" value="1"/>
</dbReference>
<dbReference type="Gene3D" id="3.30.40.10">
    <property type="entry name" value="Zinc/RING finger domain, C3HC4 (zinc finger)"/>
    <property type="match status" value="1"/>
</dbReference>
<evidence type="ECO:0000256" key="8">
    <source>
        <dbReference type="ARBA" id="ARBA00022970"/>
    </source>
</evidence>
<evidence type="ECO:0000256" key="3">
    <source>
        <dbReference type="ARBA" id="ARBA00022692"/>
    </source>
</evidence>
<dbReference type="GO" id="GO:0005765">
    <property type="term" value="C:lysosomal membrane"/>
    <property type="evidence" value="ECO:0007669"/>
    <property type="project" value="UniProtKB-SubCell"/>
</dbReference>
<keyword evidence="32" id="KW-1185">Reference proteome</keyword>
<dbReference type="STRING" id="84645.A0A498M027"/>
<protein>
    <recommendedName>
        <fullName evidence="21">Lysosomal amino acid transporter 1 homolog</fullName>
    </recommendedName>
    <alternativeName>
        <fullName evidence="22">PQ-loop repeat-containing protein 2</fullName>
    </alternativeName>
    <alternativeName>
        <fullName evidence="23">Solute carrier family 66 member 1</fullName>
    </alternativeName>
</protein>
<dbReference type="SMART" id="SM00297">
    <property type="entry name" value="BROMO"/>
    <property type="match status" value="1"/>
</dbReference>
<dbReference type="InterPro" id="IPR006603">
    <property type="entry name" value="PQ-loop_rpt"/>
</dbReference>
<evidence type="ECO:0000259" key="28">
    <source>
        <dbReference type="PROSITE" id="PS50014"/>
    </source>
</evidence>
<evidence type="ECO:0000256" key="4">
    <source>
        <dbReference type="ARBA" id="ARBA00022723"/>
    </source>
</evidence>
<evidence type="ECO:0000313" key="31">
    <source>
        <dbReference type="EMBL" id="RXN12404.1"/>
    </source>
</evidence>
<dbReference type="EMBL" id="QBIY01013061">
    <property type="protein sequence ID" value="RXN12404.1"/>
    <property type="molecule type" value="Genomic_DNA"/>
</dbReference>
<evidence type="ECO:0000256" key="12">
    <source>
        <dbReference type="ARBA" id="ARBA00023125"/>
    </source>
</evidence>
<evidence type="ECO:0000256" key="14">
    <source>
        <dbReference type="ARBA" id="ARBA00023163"/>
    </source>
</evidence>
<evidence type="ECO:0000256" key="11">
    <source>
        <dbReference type="ARBA" id="ARBA00023117"/>
    </source>
</evidence>
<keyword evidence="31" id="KW-0436">Ligase</keyword>
<dbReference type="PANTHER" id="PTHR16201:SF36">
    <property type="entry name" value="LYSOSOMAL AMINO ACID TRANSPORTER 1 HOMOLOG"/>
    <property type="match status" value="1"/>
</dbReference>
<dbReference type="Gene3D" id="1.20.920.10">
    <property type="entry name" value="Bromodomain-like"/>
    <property type="match status" value="1"/>
</dbReference>
<dbReference type="InterPro" id="IPR001487">
    <property type="entry name" value="Bromodomain"/>
</dbReference>
<dbReference type="Gene3D" id="1.20.1280.290">
    <property type="match status" value="2"/>
</dbReference>
<feature type="compositionally biased region" description="Polar residues" evidence="26">
    <location>
        <begin position="1"/>
        <end position="10"/>
    </location>
</feature>
<evidence type="ECO:0000256" key="21">
    <source>
        <dbReference type="ARBA" id="ARBA00068323"/>
    </source>
</evidence>
<evidence type="ECO:0000256" key="18">
    <source>
        <dbReference type="ARBA" id="ARBA00023242"/>
    </source>
</evidence>
<comment type="similarity">
    <text evidence="19">Belongs to the laat-1 family.</text>
</comment>
<dbReference type="SUPFAM" id="SSF47370">
    <property type="entry name" value="Bromodomain"/>
    <property type="match status" value="1"/>
</dbReference>
<evidence type="ECO:0000256" key="9">
    <source>
        <dbReference type="ARBA" id="ARBA00022989"/>
    </source>
</evidence>
<feature type="compositionally biased region" description="Polar residues" evidence="26">
    <location>
        <begin position="271"/>
        <end position="314"/>
    </location>
</feature>
<dbReference type="PROSITE" id="PS00031">
    <property type="entry name" value="NUCLEAR_REC_DBD_1"/>
    <property type="match status" value="1"/>
</dbReference>
<dbReference type="SMART" id="SM00399">
    <property type="entry name" value="ZnF_C4"/>
    <property type="match status" value="1"/>
</dbReference>
<comment type="subcellular location">
    <subcellularLocation>
        <location evidence="1">Lysosome membrane</location>
        <topology evidence="1">Multi-pass membrane protein</topology>
    </subcellularLocation>
</comment>
<keyword evidence="8" id="KW-0029">Amino-acid transport</keyword>
<dbReference type="FunFam" id="3.30.40.10:FF:000123">
    <property type="entry name" value="E3 ubiquitin-protein ligase TRIM33"/>
    <property type="match status" value="1"/>
</dbReference>
<dbReference type="InterPro" id="IPR013083">
    <property type="entry name" value="Znf_RING/FYVE/PHD"/>
</dbReference>
<dbReference type="Pfam" id="PF04193">
    <property type="entry name" value="PQ-loop"/>
    <property type="match status" value="2"/>
</dbReference>
<comment type="function">
    <text evidence="20">Amino acid transporter that specifically mediates the pH-dependent export of the cationic amino acids arginine, histidine and lysine from lysosomes.</text>
</comment>
<feature type="transmembrane region" description="Helical" evidence="27">
    <location>
        <begin position="565"/>
        <end position="585"/>
    </location>
</feature>
<evidence type="ECO:0000256" key="23">
    <source>
        <dbReference type="ARBA" id="ARBA00081269"/>
    </source>
</evidence>
<evidence type="ECO:0000256" key="1">
    <source>
        <dbReference type="ARBA" id="ARBA00004155"/>
    </source>
</evidence>
<feature type="compositionally biased region" description="Low complexity" evidence="26">
    <location>
        <begin position="11"/>
        <end position="23"/>
    </location>
</feature>
<feature type="transmembrane region" description="Helical" evidence="27">
    <location>
        <begin position="597"/>
        <end position="614"/>
    </location>
</feature>
<dbReference type="InterPro" id="IPR001965">
    <property type="entry name" value="Znf_PHD"/>
</dbReference>
<accession>A0A498M027</accession>
<keyword evidence="3 27" id="KW-0812">Transmembrane</keyword>
<evidence type="ECO:0000256" key="20">
    <source>
        <dbReference type="ARBA" id="ARBA00056009"/>
    </source>
</evidence>
<dbReference type="FunFam" id="1.20.1280.290:FF:000017">
    <property type="entry name" value="lysosomal amino acid transporter 1 homolog"/>
    <property type="match status" value="1"/>
</dbReference>
<keyword evidence="11 24" id="KW-0103">Bromodomain</keyword>
<dbReference type="InterPro" id="IPR011011">
    <property type="entry name" value="Znf_FYVE_PHD"/>
</dbReference>
<evidence type="ECO:0000256" key="7">
    <source>
        <dbReference type="ARBA" id="ARBA00022833"/>
    </source>
</evidence>
<feature type="transmembrane region" description="Helical" evidence="27">
    <location>
        <begin position="531"/>
        <end position="553"/>
    </location>
</feature>
<dbReference type="CDD" id="cd15541">
    <property type="entry name" value="PHD_TIF1_like"/>
    <property type="match status" value="1"/>
</dbReference>
<sequence>MRIATQMSQHPRQGGPPQITGIQQPPPRLISMQALQRGGVNGSSHMYPPHHLRMVSAQNRMPSAQPRLNGQPYPMMQPQLQRQHSNPGHAGPFPVASLHNISAANPTSPTSASMANAHIHRGPTSPVVAPIELIPSVTNPENLPCLPDIPPIQLEDAGSSTLDNILSRYISASSYPAVGPTNPSPGPSTHSPGSSGLSNSHTPARPSSTSSTGSRGRSAFAFLPHSHSEFKKDILMSSPEGSLTPPLPVLGSVSTGSVQDILRTLGENVKSEPQSVQLSSCTNPNSSAPLTNGTTASNRSQQGSTANANSQTTVGKEDDPNEDWCAVCQNGGELLCCDRCPKVFHMTCHIPTLRSSPSGDWMCTFCRSLTNPEMEYNCDDDPPSKKDKSEMAMSPEDHRRCERLLLHVFCHELSTEFQEPVPSSVPNYYKIIKQPMDLTLVKRKLQRKHPLHYKSPKEFVSDVRLVFSNCAKYNENALIVNFAVTRNILILNMMSDGVVLGGDGNFSSLCPHGIAWIWYGLGECAQDGRDIASVVLGLLSIVCFMVSSIPQYYSSCKTGNMDSALSVWFLLFWLAGDSCNLIGSFLADQLPLQKYTAVYYVLADLLMLSMYFYYKLKNKRSRASHSALLNAVSMLCLLGITSSVLSLPRSALEDQTHMGFKGRALLAVEEDNGSVQPFSTKEIVGFAIGSISSVLYLCSRLPQMYTNFRRKSTEGVSFFLFALVILGNTTYGISVLLKNPDPGQGEASYIVHHLPWLIGSLGTLSLDLIKQQFYEHFSNLPALEWAEINELIAQCMQYQPELRPSCRSIIHQLNSLITSDYEILHVTGTLPKNDSLWRRPNMFKKQQQDVFEERYLQFISVLGKIQTFSVKNENPTDQMREGTDPEMSMSVGGYLSASDTFDITEPPQYYDVLVDPLSCSYQEPDLQSPLYGQQPFSNVNVQFSMYGAPNAQACNPPYPYSHQCSEFTCEPDMEVQSPTRGSIVGLPVLKRPRMGHGARVKGQDELCVVCGDKASGYHYNALTCEGCKGFFRRSVTKKAVYRCKSGGSCEMDMYMRRKCQDCRLRKCRAVGMLAECASLVKFDKQCRSDSSSDRKAFAIFKERTWVRAFG</sequence>
<dbReference type="Pfam" id="PF00628">
    <property type="entry name" value="PHD"/>
    <property type="match status" value="1"/>
</dbReference>
<organism evidence="31 32">
    <name type="scientific">Labeo rohita</name>
    <name type="common">Indian major carp</name>
    <name type="synonym">Cyprinus rohita</name>
    <dbReference type="NCBI Taxonomy" id="84645"/>
    <lineage>
        <taxon>Eukaryota</taxon>
        <taxon>Metazoa</taxon>
        <taxon>Chordata</taxon>
        <taxon>Craniata</taxon>
        <taxon>Vertebrata</taxon>
        <taxon>Euteleostomi</taxon>
        <taxon>Actinopterygii</taxon>
        <taxon>Neopterygii</taxon>
        <taxon>Teleostei</taxon>
        <taxon>Ostariophysi</taxon>
        <taxon>Cypriniformes</taxon>
        <taxon>Cyprinidae</taxon>
        <taxon>Labeoninae</taxon>
        <taxon>Labeonini</taxon>
        <taxon>Labeo</taxon>
    </lineage>
</organism>
<keyword evidence="16" id="KW-0325">Glycoprotein</keyword>
<evidence type="ECO:0000256" key="13">
    <source>
        <dbReference type="ARBA" id="ARBA00023136"/>
    </source>
</evidence>
<dbReference type="PANTHER" id="PTHR16201">
    <property type="entry name" value="SEVEN TRANSMEMBRANE PROTEIN 1-RELATED"/>
    <property type="match status" value="1"/>
</dbReference>
<feature type="domain" description="PHD-type" evidence="29">
    <location>
        <begin position="322"/>
        <end position="369"/>
    </location>
</feature>
<evidence type="ECO:0000259" key="30">
    <source>
        <dbReference type="PROSITE" id="PS51030"/>
    </source>
</evidence>
<comment type="caution">
    <text evidence="31">The sequence shown here is derived from an EMBL/GenBank/DDBJ whole genome shotgun (WGS) entry which is preliminary data.</text>
</comment>
<dbReference type="PRINTS" id="PR00047">
    <property type="entry name" value="STROIDFINGER"/>
</dbReference>
<dbReference type="GO" id="GO:0080144">
    <property type="term" value="P:intracellular amino acid homeostasis"/>
    <property type="evidence" value="ECO:0007669"/>
    <property type="project" value="UniProtKB-ARBA"/>
</dbReference>
<reference evidence="31 32" key="1">
    <citation type="submission" date="2018-03" db="EMBL/GenBank/DDBJ databases">
        <title>Draft genome sequence of Rohu Carp (Labeo rohita).</title>
        <authorList>
            <person name="Das P."/>
            <person name="Kushwaha B."/>
            <person name="Joshi C.G."/>
            <person name="Kumar D."/>
            <person name="Nagpure N.S."/>
            <person name="Sahoo L."/>
            <person name="Das S.P."/>
            <person name="Bit A."/>
            <person name="Patnaik S."/>
            <person name="Meher P.K."/>
            <person name="Jayasankar P."/>
            <person name="Koringa P.G."/>
            <person name="Patel N.V."/>
            <person name="Hinsu A.T."/>
            <person name="Kumar R."/>
            <person name="Pandey M."/>
            <person name="Agarwal S."/>
            <person name="Srivastava S."/>
            <person name="Singh M."/>
            <person name="Iquebal M.A."/>
            <person name="Jaiswal S."/>
            <person name="Angadi U.B."/>
            <person name="Kumar N."/>
            <person name="Raza M."/>
            <person name="Shah T.M."/>
            <person name="Rai A."/>
            <person name="Jena J.K."/>
        </authorList>
    </citation>
    <scope>NUCLEOTIDE SEQUENCE [LARGE SCALE GENOMIC DNA]</scope>
    <source>
        <strain evidence="31">DASCIFA01</strain>
        <tissue evidence="31">Testis</tissue>
    </source>
</reference>
<keyword evidence="7" id="KW-0862">Zinc</keyword>
<evidence type="ECO:0000256" key="19">
    <source>
        <dbReference type="ARBA" id="ARBA00038039"/>
    </source>
</evidence>
<dbReference type="Proteomes" id="UP000290572">
    <property type="component" value="Unassembled WGS sequence"/>
</dbReference>
<keyword evidence="12" id="KW-0238">DNA-binding</keyword>
<dbReference type="PROSITE" id="PS50014">
    <property type="entry name" value="BROMODOMAIN_2"/>
    <property type="match status" value="1"/>
</dbReference>
<dbReference type="InterPro" id="IPR019786">
    <property type="entry name" value="Zinc_finger_PHD-type_CS"/>
</dbReference>
<dbReference type="PROSITE" id="PS01359">
    <property type="entry name" value="ZF_PHD_1"/>
    <property type="match status" value="1"/>
</dbReference>
<dbReference type="GO" id="GO:0015174">
    <property type="term" value="F:basic amino acid transmembrane transporter activity"/>
    <property type="evidence" value="ECO:0007669"/>
    <property type="project" value="UniProtKB-ARBA"/>
</dbReference>
<dbReference type="InterPro" id="IPR019787">
    <property type="entry name" value="Znf_PHD-finger"/>
</dbReference>
<keyword evidence="14" id="KW-0804">Transcription</keyword>
<keyword evidence="10" id="KW-0805">Transcription regulation</keyword>
<evidence type="ECO:0000256" key="24">
    <source>
        <dbReference type="PROSITE-ProRule" id="PRU00035"/>
    </source>
</evidence>
<dbReference type="InterPro" id="IPR051415">
    <property type="entry name" value="LAAT-1"/>
</dbReference>
<evidence type="ECO:0000256" key="22">
    <source>
        <dbReference type="ARBA" id="ARBA00079342"/>
    </source>
</evidence>
<feature type="transmembrane region" description="Helical" evidence="27">
    <location>
        <begin position="715"/>
        <end position="737"/>
    </location>
</feature>
<keyword evidence="15" id="KW-0675">Receptor</keyword>
<keyword evidence="6 25" id="KW-0863">Zinc-finger</keyword>
<keyword evidence="5" id="KW-0677">Repeat</keyword>
<dbReference type="SMART" id="SM00679">
    <property type="entry name" value="CTNS"/>
    <property type="match status" value="2"/>
</dbReference>
<evidence type="ECO:0000313" key="32">
    <source>
        <dbReference type="Proteomes" id="UP000290572"/>
    </source>
</evidence>
<keyword evidence="9 27" id="KW-1133">Transmembrane helix</keyword>
<dbReference type="FunFam" id="1.20.1280.290:FF:000013">
    <property type="entry name" value="lysosomal amino acid transporter 1 homolog"/>
    <property type="match status" value="1"/>
</dbReference>
<dbReference type="GO" id="GO:0043565">
    <property type="term" value="F:sequence-specific DNA binding"/>
    <property type="evidence" value="ECO:0007669"/>
    <property type="project" value="InterPro"/>
</dbReference>
<evidence type="ECO:0000256" key="6">
    <source>
        <dbReference type="ARBA" id="ARBA00022771"/>
    </source>
</evidence>
<evidence type="ECO:0000256" key="16">
    <source>
        <dbReference type="ARBA" id="ARBA00023180"/>
    </source>
</evidence>
<evidence type="ECO:0000256" key="15">
    <source>
        <dbReference type="ARBA" id="ARBA00023170"/>
    </source>
</evidence>
<evidence type="ECO:0000256" key="25">
    <source>
        <dbReference type="PROSITE-ProRule" id="PRU00146"/>
    </source>
</evidence>
<evidence type="ECO:0000256" key="5">
    <source>
        <dbReference type="ARBA" id="ARBA00022737"/>
    </source>
</evidence>
<dbReference type="GO" id="GO:0016874">
    <property type="term" value="F:ligase activity"/>
    <property type="evidence" value="ECO:0007669"/>
    <property type="project" value="UniProtKB-KW"/>
</dbReference>
<feature type="transmembrane region" description="Helical" evidence="27">
    <location>
        <begin position="683"/>
        <end position="703"/>
    </location>
</feature>
<dbReference type="AlphaFoldDB" id="A0A498M027"/>
<feature type="compositionally biased region" description="Low complexity" evidence="26">
    <location>
        <begin position="102"/>
        <end position="115"/>
    </location>
</feature>
<dbReference type="GO" id="GO:0003700">
    <property type="term" value="F:DNA-binding transcription factor activity"/>
    <property type="evidence" value="ECO:0007669"/>
    <property type="project" value="InterPro"/>
</dbReference>
<feature type="transmembrane region" description="Helical" evidence="27">
    <location>
        <begin position="626"/>
        <end position="647"/>
    </location>
</feature>
<dbReference type="InterPro" id="IPR001628">
    <property type="entry name" value="Znf_hrmn_rcpt"/>
</dbReference>
<dbReference type="PROSITE" id="PS51030">
    <property type="entry name" value="NUCLEAR_REC_DBD_2"/>
    <property type="match status" value="1"/>
</dbReference>
<dbReference type="Pfam" id="PF00439">
    <property type="entry name" value="Bromodomain"/>
    <property type="match status" value="1"/>
</dbReference>
<dbReference type="PROSITE" id="PS50016">
    <property type="entry name" value="ZF_PHD_2"/>
    <property type="match status" value="1"/>
</dbReference>
<evidence type="ECO:0000256" key="26">
    <source>
        <dbReference type="SAM" id="MobiDB-lite"/>
    </source>
</evidence>
<feature type="region of interest" description="Disordered" evidence="26">
    <location>
        <begin position="177"/>
        <end position="218"/>
    </location>
</feature>
<dbReference type="SUPFAM" id="SSF57903">
    <property type="entry name" value="FYVE/PHD zinc finger"/>
    <property type="match status" value="1"/>
</dbReference>
<dbReference type="GO" id="GO:0008270">
    <property type="term" value="F:zinc ion binding"/>
    <property type="evidence" value="ECO:0007669"/>
    <property type="project" value="UniProtKB-KW"/>
</dbReference>
<gene>
    <name evidence="31" type="ORF">ROHU_029586</name>
</gene>
<feature type="region of interest" description="Disordered" evidence="26">
    <location>
        <begin position="1"/>
        <end position="25"/>
    </location>
</feature>
<name>A0A498M027_LABRO</name>
<evidence type="ECO:0000256" key="2">
    <source>
        <dbReference type="ARBA" id="ARBA00022448"/>
    </source>
</evidence>
<evidence type="ECO:0000256" key="10">
    <source>
        <dbReference type="ARBA" id="ARBA00023015"/>
    </source>
</evidence>
<feature type="domain" description="Nuclear receptor" evidence="30">
    <location>
        <begin position="1004"/>
        <end position="1079"/>
    </location>
</feature>
<keyword evidence="17" id="KW-0458">Lysosome</keyword>
<dbReference type="SMART" id="SM00249">
    <property type="entry name" value="PHD"/>
    <property type="match status" value="1"/>
</dbReference>
<dbReference type="Gene3D" id="3.30.50.10">
    <property type="entry name" value="Erythroid Transcription Factor GATA-1, subunit A"/>
    <property type="match status" value="1"/>
</dbReference>
<feature type="region of interest" description="Disordered" evidence="26">
    <location>
        <begin position="96"/>
        <end position="118"/>
    </location>
</feature>
<dbReference type="Pfam" id="PF00105">
    <property type="entry name" value="zf-C4"/>
    <property type="match status" value="1"/>
</dbReference>
<keyword evidence="4" id="KW-0479">Metal-binding</keyword>
<feature type="domain" description="Bromo" evidence="28">
    <location>
        <begin position="409"/>
        <end position="481"/>
    </location>
</feature>
<proteinExistence type="inferred from homology"/>
<dbReference type="InterPro" id="IPR013088">
    <property type="entry name" value="Znf_NHR/GATA"/>
</dbReference>
<evidence type="ECO:0000256" key="17">
    <source>
        <dbReference type="ARBA" id="ARBA00023228"/>
    </source>
</evidence>
<dbReference type="InterPro" id="IPR036427">
    <property type="entry name" value="Bromodomain-like_sf"/>
</dbReference>
<feature type="region of interest" description="Disordered" evidence="26">
    <location>
        <begin position="270"/>
        <end position="319"/>
    </location>
</feature>
<keyword evidence="13 27" id="KW-0472">Membrane</keyword>
<feature type="compositionally biased region" description="Low complexity" evidence="26">
    <location>
        <begin position="187"/>
        <end position="218"/>
    </location>
</feature>
<evidence type="ECO:0000256" key="27">
    <source>
        <dbReference type="SAM" id="Phobius"/>
    </source>
</evidence>
<evidence type="ECO:0000259" key="29">
    <source>
        <dbReference type="PROSITE" id="PS50016"/>
    </source>
</evidence>
<keyword evidence="2" id="KW-0813">Transport</keyword>
<keyword evidence="18" id="KW-0539">Nucleus</keyword>